<dbReference type="Proteomes" id="UP000246352">
    <property type="component" value="Unassembled WGS sequence"/>
</dbReference>
<feature type="coiled-coil region" evidence="1">
    <location>
        <begin position="118"/>
        <end position="173"/>
    </location>
</feature>
<reference evidence="3 4" key="1">
    <citation type="submission" date="2018-05" db="EMBL/GenBank/DDBJ databases">
        <title>Genomic Encyclopedia of Type Strains, Phase IV (KMG-IV): sequencing the most valuable type-strain genomes for metagenomic binning, comparative biology and taxonomic classification.</title>
        <authorList>
            <person name="Goeker M."/>
        </authorList>
    </citation>
    <scope>NUCLEOTIDE SEQUENCE [LARGE SCALE GENOMIC DNA]</scope>
    <source>
        <strain evidence="3 4">DSM 16791</strain>
    </source>
</reference>
<keyword evidence="2" id="KW-0732">Signal</keyword>
<evidence type="ECO:0000256" key="2">
    <source>
        <dbReference type="SAM" id="SignalP"/>
    </source>
</evidence>
<dbReference type="OrthoDB" id="5917215at2"/>
<dbReference type="EMBL" id="QGTR01000002">
    <property type="protein sequence ID" value="PWW01826.1"/>
    <property type="molecule type" value="Genomic_DNA"/>
</dbReference>
<dbReference type="InterPro" id="IPR021242">
    <property type="entry name" value="DUF2799"/>
</dbReference>
<accession>A0A317PM58</accession>
<evidence type="ECO:0000256" key="1">
    <source>
        <dbReference type="SAM" id="Coils"/>
    </source>
</evidence>
<proteinExistence type="predicted"/>
<evidence type="ECO:0000313" key="3">
    <source>
        <dbReference type="EMBL" id="PWW01826.1"/>
    </source>
</evidence>
<comment type="caution">
    <text evidence="3">The sequence shown here is derived from an EMBL/GenBank/DDBJ whole genome shotgun (WGS) entry which is preliminary data.</text>
</comment>
<organism evidence="3 4">
    <name type="scientific">Hoeflea marina</name>
    <dbReference type="NCBI Taxonomy" id="274592"/>
    <lineage>
        <taxon>Bacteria</taxon>
        <taxon>Pseudomonadati</taxon>
        <taxon>Pseudomonadota</taxon>
        <taxon>Alphaproteobacteria</taxon>
        <taxon>Hyphomicrobiales</taxon>
        <taxon>Rhizobiaceae</taxon>
        <taxon>Hoeflea</taxon>
    </lineage>
</organism>
<protein>
    <submittedName>
        <fullName evidence="3">Uncharacterized protein DUF2799</fullName>
    </submittedName>
</protein>
<gene>
    <name evidence="3" type="ORF">DFR52_102490</name>
</gene>
<dbReference type="RefSeq" id="WP_110031584.1">
    <property type="nucleotide sequence ID" value="NZ_QGTR01000002.1"/>
</dbReference>
<dbReference type="Pfam" id="PF10973">
    <property type="entry name" value="DUF2799"/>
    <property type="match status" value="1"/>
</dbReference>
<feature type="signal peptide" evidence="2">
    <location>
        <begin position="1"/>
        <end position="19"/>
    </location>
</feature>
<sequence>MRGIWLVAVLILAAFAASCQTMSKEECAVADWRVIGEQDGAAGYAPQQRFAQHAKSCQKAGVAADQSTWYQGYQQGLPRYCTPLNGLEQGQAGRSYANVCPPELDAGFRSGYDLGRRYNEKKSEISGLESRIRSAEDSNRSTEGLIREGKIEAREAERLMRDNRRDIRDWNRDIGRLEGELGRIEYEMDTFRYTAASASAAVN</sequence>
<evidence type="ECO:0000313" key="4">
    <source>
        <dbReference type="Proteomes" id="UP000246352"/>
    </source>
</evidence>
<keyword evidence="1" id="KW-0175">Coiled coil</keyword>
<dbReference type="AlphaFoldDB" id="A0A317PM58"/>
<name>A0A317PM58_9HYPH</name>
<dbReference type="PROSITE" id="PS51257">
    <property type="entry name" value="PROKAR_LIPOPROTEIN"/>
    <property type="match status" value="1"/>
</dbReference>
<keyword evidence="4" id="KW-1185">Reference proteome</keyword>
<feature type="chain" id="PRO_5016347622" evidence="2">
    <location>
        <begin position="20"/>
        <end position="203"/>
    </location>
</feature>